<organism evidence="1 2">
    <name type="scientific">Glutinoglossum americanum</name>
    <dbReference type="NCBI Taxonomy" id="1670608"/>
    <lineage>
        <taxon>Eukaryota</taxon>
        <taxon>Fungi</taxon>
        <taxon>Dikarya</taxon>
        <taxon>Ascomycota</taxon>
        <taxon>Pezizomycotina</taxon>
        <taxon>Geoglossomycetes</taxon>
        <taxon>Geoglossales</taxon>
        <taxon>Geoglossaceae</taxon>
        <taxon>Glutinoglossum</taxon>
    </lineage>
</organism>
<protein>
    <submittedName>
        <fullName evidence="1">Uncharacterized protein</fullName>
    </submittedName>
</protein>
<dbReference type="AlphaFoldDB" id="A0A9P8I2S4"/>
<proteinExistence type="predicted"/>
<reference evidence="1" key="1">
    <citation type="submission" date="2021-03" db="EMBL/GenBank/DDBJ databases">
        <title>Comparative genomics and phylogenomic investigation of the class Geoglossomycetes provide insights into ecological specialization and systematics.</title>
        <authorList>
            <person name="Melie T."/>
            <person name="Pirro S."/>
            <person name="Miller A.N."/>
            <person name="Quandt A."/>
        </authorList>
    </citation>
    <scope>NUCLEOTIDE SEQUENCE</scope>
    <source>
        <strain evidence="1">GBOQ0MN5Z8</strain>
    </source>
</reference>
<comment type="caution">
    <text evidence="1">The sequence shown here is derived from an EMBL/GenBank/DDBJ whole genome shotgun (WGS) entry which is preliminary data.</text>
</comment>
<evidence type="ECO:0000313" key="1">
    <source>
        <dbReference type="EMBL" id="KAH0537518.1"/>
    </source>
</evidence>
<dbReference type="OrthoDB" id="3024632at2759"/>
<dbReference type="Proteomes" id="UP000698800">
    <property type="component" value="Unassembled WGS sequence"/>
</dbReference>
<keyword evidence="2" id="KW-1185">Reference proteome</keyword>
<accession>A0A9P8I2S4</accession>
<evidence type="ECO:0000313" key="2">
    <source>
        <dbReference type="Proteomes" id="UP000698800"/>
    </source>
</evidence>
<gene>
    <name evidence="1" type="ORF">FGG08_005693</name>
</gene>
<dbReference type="EMBL" id="JAGHQL010000142">
    <property type="protein sequence ID" value="KAH0537518.1"/>
    <property type="molecule type" value="Genomic_DNA"/>
</dbReference>
<name>A0A9P8I2S4_9PEZI</name>
<sequence length="194" mass="21416">MCLPRKGFEGAKNIDIKAVARDPLICSAVWFTGITLRNSELYDATIAFIRASEDTFAVPCIRVYAYDYLRDDDRQRGNAHAGCGRLEWIYFIPTDASGGEQWIYAHGFCGVGLLVSDLLRSSELNKRFAMGRWKISLQSLTELRVALKVSRSGDATAMNLVKYTLDSVSAGRAVVEITELSLSKSMEGSSSLNS</sequence>